<dbReference type="PROSITE" id="PS51318">
    <property type="entry name" value="TAT"/>
    <property type="match status" value="1"/>
</dbReference>
<keyword evidence="5" id="KW-1185">Reference proteome</keyword>
<evidence type="ECO:0000313" key="5">
    <source>
        <dbReference type="Proteomes" id="UP000535078"/>
    </source>
</evidence>
<dbReference type="InterPro" id="IPR029052">
    <property type="entry name" value="Metallo-depent_PP-like"/>
</dbReference>
<comment type="caution">
    <text evidence="4">The sequence shown here is derived from an EMBL/GenBank/DDBJ whole genome shotgun (WGS) entry which is preliminary data.</text>
</comment>
<protein>
    <submittedName>
        <fullName evidence="4">Alkaline phosphatase D</fullName>
        <ecNumber evidence="4">3.1.3.1</ecNumber>
    </submittedName>
</protein>
<keyword evidence="4" id="KW-0378">Hydrolase</keyword>
<dbReference type="Gene3D" id="3.60.21.70">
    <property type="entry name" value="PhoD-like phosphatase"/>
    <property type="match status" value="1"/>
</dbReference>
<sequence>MRVHPLWHEIDRRLLIKLGTAGLAALSLPGAAAAALAQGFTHGVASGEPGANSVLLWTRYAAANDTALTVELSESADFARIAAGGEVTVRGERDHTAKIAIDGLEPGRWYFYRFVAPDGTTSITGRTRTLPAGPTSAFTIALFSCANLPFGWFNAYAHAAARNDIDLVAHVGDYLYEYKVGDYPSLKDALPGREIQPTHEMVSLADYRLRYAAYRADPDLQRLHALFPMIAQWDDHEFANDVWKGGAENHNEGEGDWRVREAAAERAHGEWMPVADTRWRHYQAGDLATIFLPETRITARDKVFDLGDILEGKGDPAAALKQFAESDYRDPARQLMGADQERWLFDGLAQSVKAGTRWQVCAQQIVMGSLFTPPESRDWFGADQPDYVRRRVEMSQLAAKAGLPLNMDSWDGYPAARNRLLAAAQKANADLVTLSGDSHNAWAFDLTHDGRPAGIEIAGHSVTSPGFEAYTPGISDATRVSALRAASPQLQWANTADRGYVTVQLTHERVTANWHSVETIRSHRPGLKDTHSMTATRGHRKYDA</sequence>
<feature type="domain" description="PhoD-like phosphatase metallophosphatase" evidence="2">
    <location>
        <begin position="141"/>
        <end position="514"/>
    </location>
</feature>
<dbReference type="EC" id="3.1.3.1" evidence="4"/>
<proteinExistence type="predicted"/>
<name>A0A7X6B8E9_9SPHN</name>
<dbReference type="Proteomes" id="UP000535078">
    <property type="component" value="Unassembled WGS sequence"/>
</dbReference>
<dbReference type="InterPro" id="IPR006311">
    <property type="entry name" value="TAT_signal"/>
</dbReference>
<dbReference type="RefSeq" id="WP_209023540.1">
    <property type="nucleotide sequence ID" value="NZ_JAATIT010000001.1"/>
</dbReference>
<dbReference type="InterPro" id="IPR018946">
    <property type="entry name" value="PhoD-like_MPP"/>
</dbReference>
<dbReference type="EMBL" id="JAATIT010000001">
    <property type="protein sequence ID" value="NJB88413.1"/>
    <property type="molecule type" value="Genomic_DNA"/>
</dbReference>
<feature type="region of interest" description="Disordered" evidence="1">
    <location>
        <begin position="525"/>
        <end position="544"/>
    </location>
</feature>
<dbReference type="InterPro" id="IPR052900">
    <property type="entry name" value="Phospholipid_Metab_Enz"/>
</dbReference>
<evidence type="ECO:0000259" key="2">
    <source>
        <dbReference type="Pfam" id="PF09423"/>
    </source>
</evidence>
<accession>A0A7X6B8E9</accession>
<dbReference type="AlphaFoldDB" id="A0A7X6B8E9"/>
<dbReference type="InterPro" id="IPR032093">
    <property type="entry name" value="PhoD_N"/>
</dbReference>
<dbReference type="SUPFAM" id="SSF56300">
    <property type="entry name" value="Metallo-dependent phosphatases"/>
    <property type="match status" value="1"/>
</dbReference>
<dbReference type="GO" id="GO:0004035">
    <property type="term" value="F:alkaline phosphatase activity"/>
    <property type="evidence" value="ECO:0007669"/>
    <property type="project" value="UniProtKB-EC"/>
</dbReference>
<organism evidence="4 5">
    <name type="scientific">Sphingopyxis italica</name>
    <dbReference type="NCBI Taxonomy" id="1129133"/>
    <lineage>
        <taxon>Bacteria</taxon>
        <taxon>Pseudomonadati</taxon>
        <taxon>Pseudomonadota</taxon>
        <taxon>Alphaproteobacteria</taxon>
        <taxon>Sphingomonadales</taxon>
        <taxon>Sphingomonadaceae</taxon>
        <taxon>Sphingopyxis</taxon>
    </lineage>
</organism>
<reference evidence="4 5" key="1">
    <citation type="submission" date="2020-03" db="EMBL/GenBank/DDBJ databases">
        <title>Genomic Encyclopedia of Type Strains, Phase IV (KMG-IV): sequencing the most valuable type-strain genomes for metagenomic binning, comparative biology and taxonomic classification.</title>
        <authorList>
            <person name="Goeker M."/>
        </authorList>
    </citation>
    <scope>NUCLEOTIDE SEQUENCE [LARGE SCALE GENOMIC DNA]</scope>
    <source>
        <strain evidence="4 5">DSM 25229</strain>
    </source>
</reference>
<dbReference type="PANTHER" id="PTHR43606:SF2">
    <property type="entry name" value="ALKALINE PHOSPHATASE FAMILY PROTEIN (AFU_ORTHOLOGUE AFUA_5G03860)"/>
    <property type="match status" value="1"/>
</dbReference>
<dbReference type="Pfam" id="PF16655">
    <property type="entry name" value="PhoD_N"/>
    <property type="match status" value="1"/>
</dbReference>
<dbReference type="CDD" id="cd07389">
    <property type="entry name" value="MPP_PhoD"/>
    <property type="match status" value="1"/>
</dbReference>
<evidence type="ECO:0000259" key="3">
    <source>
        <dbReference type="Pfam" id="PF16655"/>
    </source>
</evidence>
<dbReference type="Gene3D" id="2.60.40.380">
    <property type="entry name" value="Purple acid phosphatase-like, N-terminal"/>
    <property type="match status" value="1"/>
</dbReference>
<dbReference type="InterPro" id="IPR038607">
    <property type="entry name" value="PhoD-like_sf"/>
</dbReference>
<gene>
    <name evidence="4" type="ORF">GGR90_000565</name>
</gene>
<evidence type="ECO:0000256" key="1">
    <source>
        <dbReference type="SAM" id="MobiDB-lite"/>
    </source>
</evidence>
<feature type="domain" description="Phospholipase D N-terminal" evidence="3">
    <location>
        <begin position="42"/>
        <end position="129"/>
    </location>
</feature>
<evidence type="ECO:0000313" key="4">
    <source>
        <dbReference type="EMBL" id="NJB88413.1"/>
    </source>
</evidence>
<dbReference type="PANTHER" id="PTHR43606">
    <property type="entry name" value="PHOSPHATASE, PUTATIVE (AFU_ORTHOLOGUE AFUA_6G08710)-RELATED"/>
    <property type="match status" value="1"/>
</dbReference>
<dbReference type="Pfam" id="PF09423">
    <property type="entry name" value="PhoD"/>
    <property type="match status" value="1"/>
</dbReference>